<feature type="transmembrane region" description="Helical" evidence="8">
    <location>
        <begin position="15"/>
        <end position="34"/>
    </location>
</feature>
<sequence>MSVNPVRGLLDSLSVLFYISSIFGVIPYSLWAFAKRTAIQLSLVGNVWVVGSLVVYTGLYHVATINYTKDDWGSQKTLTNAIGIFIIYMEPFMMAVDMVAGMINQKRLAQCFDRLARLDNHLAGEGVLINNGRMRRYSIVLLLLMLLFEAIITVYSFVAFEEEFNAWSLIWFITTIPTALNSVCRIWYVMLVSAIRQRFNAMNAHMNAIAHGILHYKDQYAGEPDADIAEIPLDYLEKEIFTVYTQRRKQLTVPTPPKKTNFNATTKVITPWPAEADAVGYGPAQEFLPTDRRLRPHIEQRLDNKLILFCRTHDELCEIGKVVNRMYSVQMLVAMAHGFVAITAEFYFLYCSLTQQDVPILFRTAEVFLLGLAYIVYTALKCIVPIFVCWRTKTDSQRTGIELHYLANAVDEVHCYEVVNHLSLKLLNHQLNFSACGFFDLDMTTLYAITGAITSYLIILIQFNLAAIQKSNSNSTIASNGSTTAMAVVEGVVTTALTTYVSN</sequence>
<feature type="transmembrane region" description="Helical" evidence="8">
    <location>
        <begin position="166"/>
        <end position="188"/>
    </location>
</feature>
<dbReference type="EMBL" id="AAAB01008799">
    <property type="protein sequence ID" value="EAA03722.5"/>
    <property type="molecule type" value="Genomic_DNA"/>
</dbReference>
<keyword evidence="2 8" id="KW-1003">Cell membrane</keyword>
<feature type="transmembrane region" description="Helical" evidence="8">
    <location>
        <begin position="446"/>
        <end position="465"/>
    </location>
</feature>
<comment type="caution">
    <text evidence="9">The sequence shown here is derived from an EMBL/GenBank/DDBJ whole genome shotgun (WGS) entry which is preliminary data.</text>
</comment>
<reference evidence="9" key="2">
    <citation type="submission" date="2002-03" db="EMBL/GenBank/DDBJ databases">
        <authorList>
            <consortium name="The Anopheles Genome Sequencing Consortium"/>
        </authorList>
    </citation>
    <scope>NUCLEOTIDE SEQUENCE</scope>
    <source>
        <strain evidence="9">PEST</strain>
    </source>
</reference>
<comment type="similarity">
    <text evidence="8">Belongs to the insect chemoreceptor superfamily. Gustatory receptor (GR) family.</text>
</comment>
<evidence type="ECO:0000256" key="6">
    <source>
        <dbReference type="ARBA" id="ARBA00023170"/>
    </source>
</evidence>
<dbReference type="HOGENOM" id="CLU_555838_0_0_1"/>
<comment type="function">
    <text evidence="8">Gustatory receptor which mediates acceptance or avoidance behavior, depending on its substrates.</text>
</comment>
<feature type="transmembrane region" description="Helical" evidence="8">
    <location>
        <begin position="41"/>
        <end position="61"/>
    </location>
</feature>
<accession>Q7QKD4</accession>
<feature type="transmembrane region" description="Helical" evidence="8">
    <location>
        <begin position="139"/>
        <end position="160"/>
    </location>
</feature>
<keyword evidence="4 8" id="KW-1133">Transmembrane helix</keyword>
<evidence type="ECO:0000256" key="5">
    <source>
        <dbReference type="ARBA" id="ARBA00023136"/>
    </source>
</evidence>
<comment type="caution">
    <text evidence="8">Lacks conserved residue(s) required for the propagation of feature annotation.</text>
</comment>
<reference evidence="9" key="5">
    <citation type="submission" date="2011-05" db="EMBL/GenBank/DDBJ databases">
        <authorList>
            <consortium name="VectorBase"/>
        </authorList>
    </citation>
    <scope>NUCLEOTIDE SEQUENCE</scope>
    <source>
        <strain evidence="9">PEST</strain>
    </source>
</reference>
<dbReference type="InParanoid" id="Q7QKD4"/>
<dbReference type="FunCoup" id="Q7QKD4">
    <property type="interactions" value="11"/>
</dbReference>
<comment type="subcellular location">
    <subcellularLocation>
        <location evidence="1 8">Cell membrane</location>
        <topology evidence="1 8">Multi-pass membrane protein</topology>
    </subcellularLocation>
</comment>
<evidence type="ECO:0000256" key="7">
    <source>
        <dbReference type="ARBA" id="ARBA00023224"/>
    </source>
</evidence>
<protein>
    <recommendedName>
        <fullName evidence="8">Gustatory receptor</fullName>
    </recommendedName>
</protein>
<reference evidence="9" key="4">
    <citation type="journal article" date="2007" name="Genome Biol.">
        <title>Update of the Anopheles gambiae PEST genome assembly.</title>
        <authorList>
            <person name="Sharakhova M.V."/>
            <person name="Hammond M.P."/>
            <person name="Lobo N.F."/>
            <person name="Krzywinski J."/>
            <person name="Unger M.F."/>
            <person name="Hillenmeyer M.E."/>
            <person name="Bruggner R.V."/>
            <person name="Birney E."/>
            <person name="Collins F.H."/>
        </authorList>
    </citation>
    <scope>NUCLEOTIDE SEQUENCE</scope>
    <source>
        <strain evidence="9">PEST</strain>
    </source>
</reference>
<dbReference type="GO" id="GO:0050909">
    <property type="term" value="P:sensory perception of taste"/>
    <property type="evidence" value="ECO:0007669"/>
    <property type="project" value="InterPro"/>
</dbReference>
<name>Q7QKD4_ANOGA</name>
<reference evidence="9" key="3">
    <citation type="journal article" date="2004" name="Trends Parasitol.">
        <title>The Anopheles gambiae genome: an update.</title>
        <authorList>
            <person name="Mongin E."/>
            <person name="Louis C."/>
            <person name="Holt R.A."/>
            <person name="Birney E."/>
            <person name="Collins F.H."/>
        </authorList>
    </citation>
    <scope>NUCLEOTIDE SEQUENCE</scope>
    <source>
        <strain evidence="9">PEST</strain>
    </source>
</reference>
<dbReference type="PaxDb" id="7165-AGAP002275-PA"/>
<evidence type="ECO:0000256" key="4">
    <source>
        <dbReference type="ARBA" id="ARBA00022989"/>
    </source>
</evidence>
<dbReference type="AlphaFoldDB" id="Q7QKD4"/>
<keyword evidence="6 8" id="KW-0675">Receptor</keyword>
<organism evidence="9">
    <name type="scientific">Anopheles gambiae</name>
    <name type="common">African malaria mosquito</name>
    <dbReference type="NCBI Taxonomy" id="7165"/>
    <lineage>
        <taxon>Eukaryota</taxon>
        <taxon>Metazoa</taxon>
        <taxon>Ecdysozoa</taxon>
        <taxon>Arthropoda</taxon>
        <taxon>Hexapoda</taxon>
        <taxon>Insecta</taxon>
        <taxon>Pterygota</taxon>
        <taxon>Neoptera</taxon>
        <taxon>Endopterygota</taxon>
        <taxon>Diptera</taxon>
        <taxon>Nematocera</taxon>
        <taxon>Culicoidea</taxon>
        <taxon>Culicidae</taxon>
        <taxon>Anophelinae</taxon>
        <taxon>Anopheles</taxon>
    </lineage>
</organism>
<gene>
    <name evidence="9" type="primary">GPRGR2</name>
    <name evidence="9" type="ORF">AgaP_AGAP002275</name>
</gene>
<reference evidence="9" key="1">
    <citation type="journal article" date="2002" name="Science">
        <title>The genome sequence of the malaria mosquito Anopheles gambiae.</title>
        <authorList>
            <person name="Holt R.A."/>
            <person name="Subramanian G.M."/>
            <person name="Halpern A."/>
            <person name="Sutton G.G."/>
            <person name="Charlab R."/>
            <person name="Nusskern D.R."/>
            <person name="Wincker P."/>
            <person name="Clark A.G."/>
            <person name="Ribeiro J.M."/>
            <person name="Wides R."/>
            <person name="Salzberg S.L."/>
            <person name="Loftus B."/>
            <person name="Yandell M."/>
            <person name="Majoros W.H."/>
            <person name="Rusch D.B."/>
            <person name="Lai Z."/>
            <person name="Kraft C.L."/>
            <person name="Abril J.F."/>
            <person name="Anthouard V."/>
            <person name="Arensburger P."/>
            <person name="Atkinson P.W."/>
            <person name="Baden H."/>
            <person name="de Berardinis V."/>
            <person name="Baldwin D."/>
            <person name="Benes V."/>
            <person name="Biedler J."/>
            <person name="Blass C."/>
            <person name="Bolanos R."/>
            <person name="Boscus D."/>
            <person name="Barnstead M."/>
            <person name="Cai S."/>
            <person name="Center A."/>
            <person name="Chaturverdi K."/>
            <person name="Christophides G.K."/>
            <person name="Chrystal M.A."/>
            <person name="Clamp M."/>
            <person name="Cravchik A."/>
            <person name="Curwen V."/>
            <person name="Dana A."/>
            <person name="Delcher A."/>
            <person name="Dew I."/>
            <person name="Evans C.A."/>
            <person name="Flanigan M."/>
            <person name="Grundschober-Freimoser A."/>
            <person name="Friedli L."/>
            <person name="Gu Z."/>
            <person name="Guan P."/>
            <person name="Guigo R."/>
            <person name="Hillenmeyer M.E."/>
            <person name="Hladun S.L."/>
            <person name="Hogan J.R."/>
            <person name="Hong Y.S."/>
            <person name="Hoover J."/>
            <person name="Jaillon O."/>
            <person name="Ke Z."/>
            <person name="Kodira C."/>
            <person name="Kokoza E."/>
            <person name="Koutsos A."/>
            <person name="Letunic I."/>
            <person name="Levitsky A."/>
            <person name="Liang Y."/>
            <person name="Lin J.J."/>
            <person name="Lobo N.F."/>
            <person name="Lopez J.R."/>
            <person name="Malek J.A."/>
            <person name="McIntosh T.C."/>
            <person name="Meister S."/>
            <person name="Miller J."/>
            <person name="Mobarry C."/>
            <person name="Mongin E."/>
            <person name="Murphy S.D."/>
            <person name="O'Brochta D.A."/>
            <person name="Pfannkoch C."/>
            <person name="Qi R."/>
            <person name="Regier M.A."/>
            <person name="Remington K."/>
            <person name="Shao H."/>
            <person name="Sharakhova M.V."/>
            <person name="Sitter C.D."/>
            <person name="Shetty J."/>
            <person name="Smith T.J."/>
            <person name="Strong R."/>
            <person name="Sun J."/>
            <person name="Thomasova D."/>
            <person name="Ton L.Q."/>
            <person name="Topalis P."/>
            <person name="Tu Z."/>
            <person name="Unger M.F."/>
            <person name="Walenz B."/>
            <person name="Wang A."/>
            <person name="Wang J."/>
            <person name="Wang M."/>
            <person name="Wang X."/>
            <person name="Woodford K.J."/>
            <person name="Wortman J.R."/>
            <person name="Wu M."/>
            <person name="Yao A."/>
            <person name="Zdobnov E.M."/>
            <person name="Zhang H."/>
            <person name="Zhao Q."/>
            <person name="Zhao S."/>
            <person name="Zhu S.C."/>
            <person name="Zhimulev I."/>
            <person name="Coluzzi M."/>
            <person name="della Torre A."/>
            <person name="Roth C.W."/>
            <person name="Louis C."/>
            <person name="Kalush F."/>
            <person name="Mural R.J."/>
            <person name="Myers E.W."/>
            <person name="Adams M.D."/>
            <person name="Smith H.O."/>
            <person name="Broder S."/>
            <person name="Gardner M.J."/>
            <person name="Fraser C.M."/>
            <person name="Birney E."/>
            <person name="Bork P."/>
            <person name="Brey P.T."/>
            <person name="Venter J.C."/>
            <person name="Weissenbach J."/>
            <person name="Kafatos F.C."/>
            <person name="Collins F.H."/>
            <person name="Hoffman S.L."/>
        </authorList>
    </citation>
    <scope>NUCLEOTIDE SEQUENCE [LARGE SCALE GENOMIC DNA]</scope>
    <source>
        <strain evidence="9">PEST</strain>
    </source>
</reference>
<feature type="transmembrane region" description="Helical" evidence="8">
    <location>
        <begin position="331"/>
        <end position="350"/>
    </location>
</feature>
<evidence type="ECO:0000256" key="1">
    <source>
        <dbReference type="ARBA" id="ARBA00004651"/>
    </source>
</evidence>
<proteinExistence type="inferred from homology"/>
<keyword evidence="3 8" id="KW-0812">Transmembrane</keyword>
<evidence type="ECO:0000313" key="9">
    <source>
        <dbReference type="EMBL" id="EAA03722.5"/>
    </source>
</evidence>
<dbReference type="Pfam" id="PF08395">
    <property type="entry name" value="7tm_7"/>
    <property type="match status" value="2"/>
</dbReference>
<dbReference type="PANTHER" id="PTHR21143:SF128">
    <property type="entry name" value="GUSTATORY RECEPTOR FOR BITTER TASTE 66A"/>
    <property type="match status" value="1"/>
</dbReference>
<dbReference type="InterPro" id="IPR013604">
    <property type="entry name" value="7TM_chemorcpt"/>
</dbReference>
<dbReference type="VEuPathDB" id="VectorBase:AGAP002275"/>
<evidence type="ECO:0000256" key="8">
    <source>
        <dbReference type="RuleBase" id="RU363108"/>
    </source>
</evidence>
<dbReference type="GO" id="GO:0005886">
    <property type="term" value="C:plasma membrane"/>
    <property type="evidence" value="ECO:0007669"/>
    <property type="project" value="UniProtKB-SubCell"/>
</dbReference>
<keyword evidence="7 8" id="KW-0807">Transducer</keyword>
<feature type="transmembrane region" description="Helical" evidence="8">
    <location>
        <begin position="370"/>
        <end position="390"/>
    </location>
</feature>
<evidence type="ECO:0000256" key="3">
    <source>
        <dbReference type="ARBA" id="ARBA00022692"/>
    </source>
</evidence>
<dbReference type="GO" id="GO:0007165">
    <property type="term" value="P:signal transduction"/>
    <property type="evidence" value="ECO:0007669"/>
    <property type="project" value="UniProtKB-KW"/>
</dbReference>
<dbReference type="eggNOG" id="ENOG502S2QD">
    <property type="taxonomic scope" value="Eukaryota"/>
</dbReference>
<keyword evidence="5 8" id="KW-0472">Membrane</keyword>
<feature type="transmembrane region" description="Helical" evidence="8">
    <location>
        <begin position="81"/>
        <end position="100"/>
    </location>
</feature>
<evidence type="ECO:0000256" key="2">
    <source>
        <dbReference type="ARBA" id="ARBA00022475"/>
    </source>
</evidence>
<dbReference type="OMA" id="LIMMATD"/>
<dbReference type="PANTHER" id="PTHR21143">
    <property type="entry name" value="INVERTEBRATE GUSTATORY RECEPTOR"/>
    <property type="match status" value="1"/>
</dbReference>
<dbReference type="VEuPathDB" id="VectorBase:AGAMI1_007888"/>